<dbReference type="PANTHER" id="PTHR21666:SF270">
    <property type="entry name" value="MUREIN HYDROLASE ACTIVATOR ENVC"/>
    <property type="match status" value="1"/>
</dbReference>
<dbReference type="Pfam" id="PF01551">
    <property type="entry name" value="Peptidase_M23"/>
    <property type="match status" value="1"/>
</dbReference>
<dbReference type="InterPro" id="IPR016047">
    <property type="entry name" value="M23ase_b-sheet_dom"/>
</dbReference>
<feature type="chain" id="PRO_5039396245" evidence="3">
    <location>
        <begin position="41"/>
        <end position="415"/>
    </location>
</feature>
<dbReference type="PANTHER" id="PTHR21666">
    <property type="entry name" value="PEPTIDASE-RELATED"/>
    <property type="match status" value="1"/>
</dbReference>
<keyword evidence="3" id="KW-0732">Signal</keyword>
<feature type="coiled-coil region" evidence="1">
    <location>
        <begin position="40"/>
        <end position="127"/>
    </location>
</feature>
<dbReference type="Gene3D" id="2.70.70.10">
    <property type="entry name" value="Glucose Permease (Domain IIA)"/>
    <property type="match status" value="1"/>
</dbReference>
<dbReference type="Proteomes" id="UP000886803">
    <property type="component" value="Unassembled WGS sequence"/>
</dbReference>
<feature type="region of interest" description="Disordered" evidence="2">
    <location>
        <begin position="206"/>
        <end position="225"/>
    </location>
</feature>
<keyword evidence="1" id="KW-0175">Coiled coil</keyword>
<accession>A0A9D2M8G5</accession>
<dbReference type="CDD" id="cd12797">
    <property type="entry name" value="M23_peptidase"/>
    <property type="match status" value="1"/>
</dbReference>
<sequence length="415" mass="45206">MADRFKTHRFRRAARRFGSLLMTCCLALALGFQVALPARADDRQQELEAEKNRLQQELDAIKEQREENQENLESAEASRADAQARQDVLVQQVAVIADLIAELETQIGETEDAITAKQAEIEAKQEEFDARWAGFKERMVSMQKLNDQGGIALLSSATNLFQLLTISKAMANIAEEDQAVCTDLNNQKAELETERQELEDQKATLEAQEASAADQRSQLESAQNELASTIQELDSSISAAEAQEQALAAAQSDKQAEFDKAAEELDSYLRSLISQAQDDFASAPISCSLNFICPLDSYKYISCQYGSGGHKGVDFAAPGGTPIRAIAAGQVITSTYHPSYGNYVMVYHGTDDQGNTYASLYAHMISTPAVSLGQAVAQGDVLGYVGSTGNSTGNHLHLELRVNGARTNALNYVPH</sequence>
<proteinExistence type="predicted"/>
<gene>
    <name evidence="5" type="ORF">H9945_07100</name>
</gene>
<dbReference type="InterPro" id="IPR050570">
    <property type="entry name" value="Cell_wall_metabolism_enzyme"/>
</dbReference>
<protein>
    <submittedName>
        <fullName evidence="5">Peptidoglycan DD-metalloendopeptidase family protein</fullName>
    </submittedName>
</protein>
<name>A0A9D2M8G5_9FIRM</name>
<dbReference type="GO" id="GO:0004222">
    <property type="term" value="F:metalloendopeptidase activity"/>
    <property type="evidence" value="ECO:0007669"/>
    <property type="project" value="TreeGrafter"/>
</dbReference>
<evidence type="ECO:0000256" key="3">
    <source>
        <dbReference type="SAM" id="SignalP"/>
    </source>
</evidence>
<organism evidence="5 6">
    <name type="scientific">Candidatus Gemmiger avicola</name>
    <dbReference type="NCBI Taxonomy" id="2838605"/>
    <lineage>
        <taxon>Bacteria</taxon>
        <taxon>Bacillati</taxon>
        <taxon>Bacillota</taxon>
        <taxon>Clostridia</taxon>
        <taxon>Eubacteriales</taxon>
        <taxon>Gemmiger</taxon>
    </lineage>
</organism>
<dbReference type="InterPro" id="IPR011055">
    <property type="entry name" value="Dup_hybrid_motif"/>
</dbReference>
<dbReference type="SUPFAM" id="SSF51261">
    <property type="entry name" value="Duplicated hybrid motif"/>
    <property type="match status" value="1"/>
</dbReference>
<feature type="signal peptide" evidence="3">
    <location>
        <begin position="1"/>
        <end position="40"/>
    </location>
</feature>
<evidence type="ECO:0000259" key="4">
    <source>
        <dbReference type="Pfam" id="PF01551"/>
    </source>
</evidence>
<reference evidence="5" key="1">
    <citation type="journal article" date="2021" name="PeerJ">
        <title>Extensive microbial diversity within the chicken gut microbiome revealed by metagenomics and culture.</title>
        <authorList>
            <person name="Gilroy R."/>
            <person name="Ravi A."/>
            <person name="Getino M."/>
            <person name="Pursley I."/>
            <person name="Horton D.L."/>
            <person name="Alikhan N.F."/>
            <person name="Baker D."/>
            <person name="Gharbi K."/>
            <person name="Hall N."/>
            <person name="Watson M."/>
            <person name="Adriaenssens E.M."/>
            <person name="Foster-Nyarko E."/>
            <person name="Jarju S."/>
            <person name="Secka A."/>
            <person name="Antonio M."/>
            <person name="Oren A."/>
            <person name="Chaudhuri R.R."/>
            <person name="La Ragione R."/>
            <person name="Hildebrand F."/>
            <person name="Pallen M.J."/>
        </authorList>
    </citation>
    <scope>NUCLEOTIDE SEQUENCE</scope>
    <source>
        <strain evidence="5">ChiBcec8-13705</strain>
    </source>
</reference>
<comment type="caution">
    <text evidence="5">The sequence shown here is derived from an EMBL/GenBank/DDBJ whole genome shotgun (WGS) entry which is preliminary data.</text>
</comment>
<dbReference type="EMBL" id="DWYG01000119">
    <property type="protein sequence ID" value="HJB42248.1"/>
    <property type="molecule type" value="Genomic_DNA"/>
</dbReference>
<feature type="domain" description="M23ase beta-sheet core" evidence="4">
    <location>
        <begin position="309"/>
        <end position="408"/>
    </location>
</feature>
<reference evidence="5" key="2">
    <citation type="submission" date="2021-04" db="EMBL/GenBank/DDBJ databases">
        <authorList>
            <person name="Gilroy R."/>
        </authorList>
    </citation>
    <scope>NUCLEOTIDE SEQUENCE</scope>
    <source>
        <strain evidence="5">ChiBcec8-13705</strain>
    </source>
</reference>
<evidence type="ECO:0000256" key="2">
    <source>
        <dbReference type="SAM" id="MobiDB-lite"/>
    </source>
</evidence>
<dbReference type="Gene3D" id="6.10.250.3150">
    <property type="match status" value="1"/>
</dbReference>
<feature type="compositionally biased region" description="Polar residues" evidence="2">
    <location>
        <begin position="214"/>
        <end position="225"/>
    </location>
</feature>
<dbReference type="AlphaFoldDB" id="A0A9D2M8G5"/>
<evidence type="ECO:0000256" key="1">
    <source>
        <dbReference type="SAM" id="Coils"/>
    </source>
</evidence>
<evidence type="ECO:0000313" key="5">
    <source>
        <dbReference type="EMBL" id="HJB42248.1"/>
    </source>
</evidence>
<evidence type="ECO:0000313" key="6">
    <source>
        <dbReference type="Proteomes" id="UP000886803"/>
    </source>
</evidence>